<accession>A0A8A4TSB7</accession>
<dbReference type="NCBIfam" id="TIGR03361">
    <property type="entry name" value="VI_Rhs_Vgr"/>
    <property type="match status" value="1"/>
</dbReference>
<dbReference type="RefSeq" id="WP_237382034.1">
    <property type="nucleotide sequence ID" value="NZ_CP071793.1"/>
</dbReference>
<dbReference type="InterPro" id="IPR006533">
    <property type="entry name" value="T6SS_Vgr_RhsGE"/>
</dbReference>
<organism evidence="4 5">
    <name type="scientific">Sulfidibacter corallicola</name>
    <dbReference type="NCBI Taxonomy" id="2818388"/>
    <lineage>
        <taxon>Bacteria</taxon>
        <taxon>Pseudomonadati</taxon>
        <taxon>Acidobacteriota</taxon>
        <taxon>Holophagae</taxon>
        <taxon>Acanthopleuribacterales</taxon>
        <taxon>Acanthopleuribacteraceae</taxon>
        <taxon>Sulfidibacter</taxon>
    </lineage>
</organism>
<evidence type="ECO:0000313" key="4">
    <source>
        <dbReference type="EMBL" id="QTD51921.1"/>
    </source>
</evidence>
<sequence length="727" mass="81982">MKDLKWLGPVEPVTRLTPEGQPLFDILEIRFEQAVSQLDRYCFQLSSFEKDLQIEDFLHKSAQFSVLCGANMDVEKKYRGVITHFSICPTRYGKKVSGKPGSQEKYTYEIEVRPSLWLLTRNLDSRVFTRRGTVVDIVTEVLKSAGIAHEWKLLKGNRKRAYRDREFCVQYRETDYDFMRRLLAEEGIWFSFDRVEDRVVFYDGLQEVTASWPQKEMEYNEDKSFMIGRSHLERITDFRYTRSIGVGDFEIQDYNYETADVDLSFPQVGKKAPLYKKHHIYEHTAEFRKEPFGRQKSEELLHAENARTKVAKGKGLCRSLEAGDRTTMTHHFHEAFNVAWFVTQLEVKAQQGDYHVTFEALPISEPYRPPRLTGLRPHISGVQTATVTGPQNRKVYHDELGRCKIHFHWDRLNPKSEQASMWVRVSEGYAGPKYGTQFIPRVGHEVLVSFVDGNPDHPVVTGRVYNSQNKPPLGPGKRFQNIIKTIKDNHLLFDDSDGNELLELRAQCNMNTLVLNDSTETVGARKVVTVKEKDYVETVEKGSKFQTIHGDHQRIVKEGNDVIQVQKGYMLREVKYSETRIVSDGGRDTGIGGNDTLHVSGGYSLVVGAPKPKAGSIGSSSGGNPDHTVSVAKGKADLTAGKGRTVVVEKGNYRAAVKKGSIAFKAPSGSMVGNAKQISLEAEKSIMLKVGKNFIAIMPDKIILNGLNIASTSLGKHEIAGALVTIN</sequence>
<dbReference type="Gene3D" id="4.10.220.110">
    <property type="match status" value="1"/>
</dbReference>
<dbReference type="AlphaFoldDB" id="A0A8A4TSB7"/>
<gene>
    <name evidence="4" type="primary">tssI</name>
    <name evidence="4" type="ORF">J3U87_05565</name>
</gene>
<dbReference type="InterPro" id="IPR006531">
    <property type="entry name" value="Gp5/Vgr_OB"/>
</dbReference>
<feature type="domain" description="Gp5/Type VI secretion system Vgr protein OB-fold" evidence="2">
    <location>
        <begin position="397"/>
        <end position="465"/>
    </location>
</feature>
<dbReference type="Pfam" id="PF05954">
    <property type="entry name" value="Phage_GPD"/>
    <property type="match status" value="1"/>
</dbReference>
<dbReference type="InterPro" id="IPR037026">
    <property type="entry name" value="Vgr_OB-fold_dom_sf"/>
</dbReference>
<proteinExistence type="inferred from homology"/>
<evidence type="ECO:0000259" key="2">
    <source>
        <dbReference type="Pfam" id="PF04717"/>
    </source>
</evidence>
<dbReference type="SUPFAM" id="SSF69255">
    <property type="entry name" value="gp5 N-terminal domain-like"/>
    <property type="match status" value="1"/>
</dbReference>
<feature type="domain" description="Gp5/Type VI secretion system Vgr C-terminal trimerisation" evidence="3">
    <location>
        <begin position="489"/>
        <end position="568"/>
    </location>
</feature>
<dbReference type="SUPFAM" id="SSF69349">
    <property type="entry name" value="Phage fibre proteins"/>
    <property type="match status" value="1"/>
</dbReference>
<keyword evidence="5" id="KW-1185">Reference proteome</keyword>
<dbReference type="Gene3D" id="3.55.50.10">
    <property type="entry name" value="Baseplate protein-like domains"/>
    <property type="match status" value="1"/>
</dbReference>
<dbReference type="NCBIfam" id="TIGR01646">
    <property type="entry name" value="vgr_GE"/>
    <property type="match status" value="1"/>
</dbReference>
<evidence type="ECO:0000313" key="5">
    <source>
        <dbReference type="Proteomes" id="UP000663929"/>
    </source>
</evidence>
<reference evidence="4" key="1">
    <citation type="submission" date="2021-03" db="EMBL/GenBank/DDBJ databases">
        <title>Acanthopleuribacteraceae sp. M133.</title>
        <authorList>
            <person name="Wang G."/>
        </authorList>
    </citation>
    <scope>NUCLEOTIDE SEQUENCE</scope>
    <source>
        <strain evidence="4">M133</strain>
    </source>
</reference>
<protein>
    <submittedName>
        <fullName evidence="4">Type VI secretion system tip protein VgrG</fullName>
    </submittedName>
</protein>
<comment type="similarity">
    <text evidence="1">Belongs to the VgrG protein family.</text>
</comment>
<evidence type="ECO:0000256" key="1">
    <source>
        <dbReference type="ARBA" id="ARBA00005558"/>
    </source>
</evidence>
<dbReference type="EMBL" id="CP071793">
    <property type="protein sequence ID" value="QTD51921.1"/>
    <property type="molecule type" value="Genomic_DNA"/>
</dbReference>
<name>A0A8A4TSB7_SULCO</name>
<evidence type="ECO:0000259" key="3">
    <source>
        <dbReference type="Pfam" id="PF22178"/>
    </source>
</evidence>
<dbReference type="Gene3D" id="2.40.50.230">
    <property type="entry name" value="Gp5 N-terminal domain"/>
    <property type="match status" value="1"/>
</dbReference>
<dbReference type="Pfam" id="PF22178">
    <property type="entry name" value="Gp5_trimer_C"/>
    <property type="match status" value="1"/>
</dbReference>
<dbReference type="Pfam" id="PF04717">
    <property type="entry name" value="Phage_base_V"/>
    <property type="match status" value="1"/>
</dbReference>
<dbReference type="KEGG" id="scor:J3U87_05565"/>
<dbReference type="Proteomes" id="UP000663929">
    <property type="component" value="Chromosome"/>
</dbReference>
<dbReference type="SUPFAM" id="SSF69279">
    <property type="entry name" value="Phage tail proteins"/>
    <property type="match status" value="2"/>
</dbReference>
<dbReference type="Gene3D" id="2.30.110.50">
    <property type="match status" value="1"/>
</dbReference>
<dbReference type="InterPro" id="IPR054030">
    <property type="entry name" value="Gp5_Vgr_C"/>
</dbReference>
<dbReference type="InterPro" id="IPR017847">
    <property type="entry name" value="T6SS_RhsGE_Vgr_subset"/>
</dbReference>